<dbReference type="KEGG" id="salw:CP975_18895"/>
<evidence type="ECO:0000313" key="2">
    <source>
        <dbReference type="EMBL" id="QEV19292.1"/>
    </source>
</evidence>
<proteinExistence type="predicted"/>
<evidence type="ECO:0000256" key="1">
    <source>
        <dbReference type="SAM" id="SignalP"/>
    </source>
</evidence>
<feature type="signal peptide" evidence="1">
    <location>
        <begin position="1"/>
        <end position="26"/>
    </location>
</feature>
<dbReference type="EMBL" id="CP023695">
    <property type="protein sequence ID" value="QEV19292.1"/>
    <property type="molecule type" value="Genomic_DNA"/>
</dbReference>
<protein>
    <submittedName>
        <fullName evidence="2">Uncharacterized protein</fullName>
    </submittedName>
</protein>
<feature type="chain" id="PRO_5023942553" evidence="1">
    <location>
        <begin position="27"/>
        <end position="61"/>
    </location>
</feature>
<evidence type="ECO:0000313" key="3">
    <source>
        <dbReference type="Proteomes" id="UP000326553"/>
    </source>
</evidence>
<name>A0A5J6HJ70_STRAD</name>
<reference evidence="2 3" key="1">
    <citation type="submission" date="2017-09" db="EMBL/GenBank/DDBJ databases">
        <authorList>
            <person name="Lee N."/>
            <person name="Cho B.-K."/>
        </authorList>
    </citation>
    <scope>NUCLEOTIDE SEQUENCE [LARGE SCALE GENOMIC DNA]</scope>
    <source>
        <strain evidence="2 3">ATCC 12461</strain>
    </source>
</reference>
<keyword evidence="3" id="KW-1185">Reference proteome</keyword>
<organism evidence="2 3">
    <name type="scientific">Streptomyces alboniger</name>
    <dbReference type="NCBI Taxonomy" id="132473"/>
    <lineage>
        <taxon>Bacteria</taxon>
        <taxon>Bacillati</taxon>
        <taxon>Actinomycetota</taxon>
        <taxon>Actinomycetes</taxon>
        <taxon>Kitasatosporales</taxon>
        <taxon>Streptomycetaceae</taxon>
        <taxon>Streptomyces</taxon>
        <taxon>Streptomyces aurantiacus group</taxon>
    </lineage>
</organism>
<dbReference type="Proteomes" id="UP000326553">
    <property type="component" value="Chromosome"/>
</dbReference>
<dbReference type="RefSeq" id="WP_055529166.1">
    <property type="nucleotide sequence ID" value="NZ_CP023695.1"/>
</dbReference>
<dbReference type="AlphaFoldDB" id="A0A5J6HJ70"/>
<accession>A0A5J6HJ70</accession>
<sequence>MSVHLRLLLSLVAVLVPLLVFSPSAAAPTGPSGPTATVVGQVECDWKYGRSCVVGGGMSFM</sequence>
<gene>
    <name evidence="2" type="ORF">CP975_18895</name>
</gene>
<keyword evidence="1" id="KW-0732">Signal</keyword>